<dbReference type="Gene3D" id="1.10.640.10">
    <property type="entry name" value="Haem peroxidase domain superfamily, animal type"/>
    <property type="match status" value="1"/>
</dbReference>
<evidence type="ECO:0000256" key="3">
    <source>
        <dbReference type="ARBA" id="ARBA00022559"/>
    </source>
</evidence>
<name>W2SIT9_NECAM</name>
<evidence type="ECO:0000256" key="4">
    <source>
        <dbReference type="ARBA" id="ARBA00023180"/>
    </source>
</evidence>
<dbReference type="GO" id="GO:0004601">
    <property type="term" value="F:peroxidase activity"/>
    <property type="evidence" value="ECO:0007669"/>
    <property type="project" value="UniProtKB-KW"/>
</dbReference>
<dbReference type="Proteomes" id="UP000053676">
    <property type="component" value="Unassembled WGS sequence"/>
</dbReference>
<evidence type="ECO:0000313" key="5">
    <source>
        <dbReference type="EMBL" id="ETN68667.1"/>
    </source>
</evidence>
<keyword evidence="4" id="KW-0325">Glycoprotein</keyword>
<keyword evidence="3" id="KW-0560">Oxidoreductase</keyword>
<evidence type="ECO:0008006" key="7">
    <source>
        <dbReference type="Google" id="ProtNLM"/>
    </source>
</evidence>
<dbReference type="GO" id="GO:0006979">
    <property type="term" value="P:response to oxidative stress"/>
    <property type="evidence" value="ECO:0007669"/>
    <property type="project" value="InterPro"/>
</dbReference>
<dbReference type="PANTHER" id="PTHR11475">
    <property type="entry name" value="OXIDASE/PEROXIDASE"/>
    <property type="match status" value="1"/>
</dbReference>
<organism evidence="5 6">
    <name type="scientific">Necator americanus</name>
    <name type="common">Human hookworm</name>
    <dbReference type="NCBI Taxonomy" id="51031"/>
    <lineage>
        <taxon>Eukaryota</taxon>
        <taxon>Metazoa</taxon>
        <taxon>Ecdysozoa</taxon>
        <taxon>Nematoda</taxon>
        <taxon>Chromadorea</taxon>
        <taxon>Rhabditida</taxon>
        <taxon>Rhabditina</taxon>
        <taxon>Rhabditomorpha</taxon>
        <taxon>Strongyloidea</taxon>
        <taxon>Ancylostomatidae</taxon>
        <taxon>Bunostominae</taxon>
        <taxon>Necator</taxon>
    </lineage>
</organism>
<keyword evidence="2" id="KW-0964">Secreted</keyword>
<gene>
    <name evidence="5" type="ORF">NECAME_05512</name>
</gene>
<protein>
    <recommendedName>
        <fullName evidence="7">Animal hem peroxidase</fullName>
    </recommendedName>
</protein>
<dbReference type="InterPro" id="IPR019791">
    <property type="entry name" value="Haem_peroxidase_animal"/>
</dbReference>
<dbReference type="AlphaFoldDB" id="W2SIT9"/>
<sequence>MAADRHLNDALRNYLFSIRGKPQSGHDLAAVNIMRGRDHGVPPYVAHRYMTTIDARAERYVFNGIDVRQLCSQFITVPNLIQ</sequence>
<dbReference type="GO" id="GO:0005576">
    <property type="term" value="C:extracellular region"/>
    <property type="evidence" value="ECO:0007669"/>
    <property type="project" value="UniProtKB-SubCell"/>
</dbReference>
<keyword evidence="6" id="KW-1185">Reference proteome</keyword>
<keyword evidence="3" id="KW-0575">Peroxidase</keyword>
<reference evidence="6" key="1">
    <citation type="journal article" date="2014" name="Nat. Genet.">
        <title>Genome of the human hookworm Necator americanus.</title>
        <authorList>
            <person name="Tang Y.T."/>
            <person name="Gao X."/>
            <person name="Rosa B.A."/>
            <person name="Abubucker S."/>
            <person name="Hallsworth-Pepin K."/>
            <person name="Martin J."/>
            <person name="Tyagi R."/>
            <person name="Heizer E."/>
            <person name="Zhang X."/>
            <person name="Bhonagiri-Palsikar V."/>
            <person name="Minx P."/>
            <person name="Warren W.C."/>
            <person name="Wang Q."/>
            <person name="Zhan B."/>
            <person name="Hotez P.J."/>
            <person name="Sternberg P.W."/>
            <person name="Dougall A."/>
            <person name="Gaze S.T."/>
            <person name="Mulvenna J."/>
            <person name="Sotillo J."/>
            <person name="Ranganathan S."/>
            <person name="Rabelo E.M."/>
            <person name="Wilson R.K."/>
            <person name="Felgner P.L."/>
            <person name="Bethony J."/>
            <person name="Hawdon J.M."/>
            <person name="Gasser R.B."/>
            <person name="Loukas A."/>
            <person name="Mitreva M."/>
        </authorList>
    </citation>
    <scope>NUCLEOTIDE SEQUENCE [LARGE SCALE GENOMIC DNA]</scope>
</reference>
<accession>W2SIT9</accession>
<dbReference type="GO" id="GO:0020037">
    <property type="term" value="F:heme binding"/>
    <property type="evidence" value="ECO:0007669"/>
    <property type="project" value="InterPro"/>
</dbReference>
<dbReference type="KEGG" id="nai:NECAME_05512"/>
<evidence type="ECO:0000313" key="6">
    <source>
        <dbReference type="Proteomes" id="UP000053676"/>
    </source>
</evidence>
<dbReference type="PROSITE" id="PS50292">
    <property type="entry name" value="PEROXIDASE_3"/>
    <property type="match status" value="1"/>
</dbReference>
<proteinExistence type="predicted"/>
<dbReference type="Pfam" id="PF03098">
    <property type="entry name" value="An_peroxidase"/>
    <property type="match status" value="1"/>
</dbReference>
<evidence type="ECO:0000256" key="2">
    <source>
        <dbReference type="ARBA" id="ARBA00022525"/>
    </source>
</evidence>
<dbReference type="SUPFAM" id="SSF48113">
    <property type="entry name" value="Heme-dependent peroxidases"/>
    <property type="match status" value="1"/>
</dbReference>
<dbReference type="PANTHER" id="PTHR11475:SF4">
    <property type="entry name" value="CHORION PEROXIDASE"/>
    <property type="match status" value="1"/>
</dbReference>
<dbReference type="OrthoDB" id="823504at2759"/>
<comment type="subcellular location">
    <subcellularLocation>
        <location evidence="1">Secreted</location>
    </subcellularLocation>
</comment>
<evidence type="ECO:0000256" key="1">
    <source>
        <dbReference type="ARBA" id="ARBA00004613"/>
    </source>
</evidence>
<dbReference type="EMBL" id="KI669223">
    <property type="protein sequence ID" value="ETN68667.1"/>
    <property type="molecule type" value="Genomic_DNA"/>
</dbReference>
<dbReference type="InterPro" id="IPR010255">
    <property type="entry name" value="Haem_peroxidase_sf"/>
</dbReference>
<dbReference type="InterPro" id="IPR037120">
    <property type="entry name" value="Haem_peroxidase_sf_animal"/>
</dbReference>